<evidence type="ECO:0008006" key="3">
    <source>
        <dbReference type="Google" id="ProtNLM"/>
    </source>
</evidence>
<organism evidence="2">
    <name type="scientific">Streptomyces sp. R41</name>
    <dbReference type="NCBI Taxonomy" id="3238632"/>
    <lineage>
        <taxon>Bacteria</taxon>
        <taxon>Bacillati</taxon>
        <taxon>Actinomycetota</taxon>
        <taxon>Actinomycetes</taxon>
        <taxon>Kitasatosporales</taxon>
        <taxon>Streptomycetaceae</taxon>
        <taxon>Streptomyces</taxon>
    </lineage>
</organism>
<dbReference type="EMBL" id="CP163443">
    <property type="protein sequence ID" value="XDQ58025.1"/>
    <property type="molecule type" value="Genomic_DNA"/>
</dbReference>
<evidence type="ECO:0000313" key="2">
    <source>
        <dbReference type="EMBL" id="XDQ58025.1"/>
    </source>
</evidence>
<accession>A0AB39RWS0</accession>
<reference evidence="2" key="1">
    <citation type="submission" date="2024-07" db="EMBL/GenBank/DDBJ databases">
        <authorList>
            <person name="Yu S.T."/>
        </authorList>
    </citation>
    <scope>NUCLEOTIDE SEQUENCE</scope>
    <source>
        <strain evidence="2">R41</strain>
    </source>
</reference>
<feature type="region of interest" description="Disordered" evidence="1">
    <location>
        <begin position="128"/>
        <end position="164"/>
    </location>
</feature>
<protein>
    <recommendedName>
        <fullName evidence="3">YD repeat-containing protein</fullName>
    </recommendedName>
</protein>
<feature type="compositionally biased region" description="Low complexity" evidence="1">
    <location>
        <begin position="134"/>
        <end position="145"/>
    </location>
</feature>
<feature type="region of interest" description="Disordered" evidence="1">
    <location>
        <begin position="1"/>
        <end position="23"/>
    </location>
</feature>
<name>A0AB39RWS0_9ACTN</name>
<gene>
    <name evidence="2" type="ORF">AB5J53_43470</name>
</gene>
<proteinExistence type="predicted"/>
<dbReference type="RefSeq" id="WP_369251084.1">
    <property type="nucleotide sequence ID" value="NZ_CP163443.1"/>
</dbReference>
<sequence length="164" mass="18110">MTSYQYDDQGNTRQRPGPSDATQTLTWDIEGELTRLVEGGKTTDYLYDANGGLLIRRRPGTTVLYMDGQELRYDTAAKKFSGLRYYAAGDASAVRTQTSLSWMVDDRPGTASMAVDATTQQVTRRYPKPFGESRGQAAALLAGRQGIPGQAGRHRDRPDACRRP</sequence>
<dbReference type="AlphaFoldDB" id="A0AB39RWS0"/>
<evidence type="ECO:0000256" key="1">
    <source>
        <dbReference type="SAM" id="MobiDB-lite"/>
    </source>
</evidence>
<dbReference type="Gene3D" id="2.180.10.10">
    <property type="entry name" value="RHS repeat-associated core"/>
    <property type="match status" value="1"/>
</dbReference>